<dbReference type="Proteomes" id="UP000287394">
    <property type="component" value="Chromosome"/>
</dbReference>
<evidence type="ECO:0000313" key="2">
    <source>
        <dbReference type="Proteomes" id="UP000287394"/>
    </source>
</evidence>
<accession>A0A402D5F4</accession>
<dbReference type="KEGG" id="ccot:CCAX7_18130"/>
<dbReference type="EMBL" id="AP025739">
    <property type="protein sequence ID" value="BDI29762.1"/>
    <property type="molecule type" value="Genomic_DNA"/>
</dbReference>
<dbReference type="InterPro" id="IPR039422">
    <property type="entry name" value="MarR/SlyA-like"/>
</dbReference>
<proteinExistence type="predicted"/>
<dbReference type="RefSeq" id="WP_165864627.1">
    <property type="nucleotide sequence ID" value="NZ_AP025739.1"/>
</dbReference>
<dbReference type="InterPro" id="IPR000835">
    <property type="entry name" value="HTH_MarR-typ"/>
</dbReference>
<dbReference type="InterPro" id="IPR036388">
    <property type="entry name" value="WH-like_DNA-bd_sf"/>
</dbReference>
<reference evidence="1 2" key="1">
    <citation type="journal article" date="2019" name="Int. J. Syst. Evol. Microbiol.">
        <title>Capsulimonas corticalis gen. nov., sp. nov., an aerobic capsulated bacterium, of a novel bacterial order, Capsulimonadales ord. nov., of the class Armatimonadia of the phylum Armatimonadetes.</title>
        <authorList>
            <person name="Li J."/>
            <person name="Kudo C."/>
            <person name="Tonouchi A."/>
        </authorList>
    </citation>
    <scope>NUCLEOTIDE SEQUENCE [LARGE SCALE GENOMIC DNA]</scope>
    <source>
        <strain evidence="1 2">AX-7</strain>
    </source>
</reference>
<dbReference type="GO" id="GO:0006950">
    <property type="term" value="P:response to stress"/>
    <property type="evidence" value="ECO:0007669"/>
    <property type="project" value="TreeGrafter"/>
</dbReference>
<dbReference type="FunCoup" id="A0A402D5F4">
    <property type="interactions" value="65"/>
</dbReference>
<dbReference type="SUPFAM" id="SSF46785">
    <property type="entry name" value="Winged helix' DNA-binding domain"/>
    <property type="match status" value="1"/>
</dbReference>
<keyword evidence="2" id="KW-1185">Reference proteome</keyword>
<dbReference type="Gene3D" id="1.10.10.10">
    <property type="entry name" value="Winged helix-like DNA-binding domain superfamily/Winged helix DNA-binding domain"/>
    <property type="match status" value="1"/>
</dbReference>
<evidence type="ECO:0000313" key="1">
    <source>
        <dbReference type="EMBL" id="BDI29762.1"/>
    </source>
</evidence>
<dbReference type="SMART" id="SM00347">
    <property type="entry name" value="HTH_MARR"/>
    <property type="match status" value="1"/>
</dbReference>
<dbReference type="Pfam" id="PF01047">
    <property type="entry name" value="MarR"/>
    <property type="match status" value="1"/>
</dbReference>
<sequence>MSNTIEQIVSQDPVVTQKLQQELLRVMVSLIAPADAGSSFLDLSILEIKCLRIIAEQEGQKLREVAVHMDLSLPGVSRLVDRLVKDGLVLRKIDPLDRRAVQLGTTEKSRAILEDLRQAREAHIASCTRHLEAEQIQTILESLRLLADAAEQAQRETKEKG</sequence>
<name>A0A402D5F4_9BACT</name>
<dbReference type="AlphaFoldDB" id="A0A402D5F4"/>
<dbReference type="PROSITE" id="PS50995">
    <property type="entry name" value="HTH_MARR_2"/>
    <property type="match status" value="1"/>
</dbReference>
<dbReference type="GO" id="GO:0003700">
    <property type="term" value="F:DNA-binding transcription factor activity"/>
    <property type="evidence" value="ECO:0007669"/>
    <property type="project" value="InterPro"/>
</dbReference>
<dbReference type="PANTHER" id="PTHR33164">
    <property type="entry name" value="TRANSCRIPTIONAL REGULATOR, MARR FAMILY"/>
    <property type="match status" value="1"/>
</dbReference>
<dbReference type="InterPro" id="IPR036390">
    <property type="entry name" value="WH_DNA-bd_sf"/>
</dbReference>
<gene>
    <name evidence="1" type="ORF">CCAX7_18130</name>
</gene>
<dbReference type="PANTHER" id="PTHR33164:SF103">
    <property type="entry name" value="REGULATORY PROTEIN MARR"/>
    <property type="match status" value="1"/>
</dbReference>
<organism evidence="1 2">
    <name type="scientific">Capsulimonas corticalis</name>
    <dbReference type="NCBI Taxonomy" id="2219043"/>
    <lineage>
        <taxon>Bacteria</taxon>
        <taxon>Bacillati</taxon>
        <taxon>Armatimonadota</taxon>
        <taxon>Armatimonadia</taxon>
        <taxon>Capsulimonadales</taxon>
        <taxon>Capsulimonadaceae</taxon>
        <taxon>Capsulimonas</taxon>
    </lineage>
</organism>
<protein>
    <submittedName>
        <fullName evidence="1">Uncharacterized protein</fullName>
    </submittedName>
</protein>